<feature type="compositionally biased region" description="Polar residues" evidence="18">
    <location>
        <begin position="331"/>
        <end position="340"/>
    </location>
</feature>
<keyword evidence="8" id="KW-0418">Kinase</keyword>
<dbReference type="GO" id="GO:0005814">
    <property type="term" value="C:centriole"/>
    <property type="evidence" value="ECO:0007669"/>
    <property type="project" value="UniProtKB-SubCell"/>
</dbReference>
<feature type="domain" description="Cryptic POLO box 1 (CPB1)" evidence="21">
    <location>
        <begin position="704"/>
        <end position="816"/>
    </location>
</feature>
<dbReference type="InterPro" id="IPR000959">
    <property type="entry name" value="POLO_box_dom"/>
</dbReference>
<dbReference type="InterPro" id="IPR046437">
    <property type="entry name" value="Ser_Thr-PK_POLO_box_1_sf"/>
</dbReference>
<dbReference type="PROSITE" id="PS51985">
    <property type="entry name" value="CPB2"/>
    <property type="match status" value="1"/>
</dbReference>
<keyword evidence="11" id="KW-0206">Cytoskeleton</keyword>
<dbReference type="Gene3D" id="1.10.510.10">
    <property type="entry name" value="Transferase(Phosphotransferase) domain 1"/>
    <property type="match status" value="1"/>
</dbReference>
<proteinExistence type="predicted"/>
<evidence type="ECO:0000313" key="23">
    <source>
        <dbReference type="EMBL" id="CAD7587897.1"/>
    </source>
</evidence>
<dbReference type="FunFam" id="1.10.510.10:FF:000447">
    <property type="entry name" value="Polo-like kinase 4 (Drosophila)"/>
    <property type="match status" value="1"/>
</dbReference>
<dbReference type="Gene3D" id="2.40.50.930">
    <property type="match status" value="1"/>
</dbReference>
<feature type="region of interest" description="Disordered" evidence="18">
    <location>
        <begin position="329"/>
        <end position="373"/>
    </location>
</feature>
<evidence type="ECO:0000256" key="8">
    <source>
        <dbReference type="ARBA" id="ARBA00022777"/>
    </source>
</evidence>
<dbReference type="GO" id="GO:0005524">
    <property type="term" value="F:ATP binding"/>
    <property type="evidence" value="ECO:0007669"/>
    <property type="project" value="UniProtKB-UniRule"/>
</dbReference>
<dbReference type="Pfam" id="PF18409">
    <property type="entry name" value="Plk4_PB2"/>
    <property type="match status" value="1"/>
</dbReference>
<evidence type="ECO:0000256" key="6">
    <source>
        <dbReference type="ARBA" id="ARBA00022679"/>
    </source>
</evidence>
<comment type="catalytic activity">
    <reaction evidence="15">
        <text>L-threonyl-[protein] + ATP = O-phospho-L-threonyl-[protein] + ADP + H(+)</text>
        <dbReference type="Rhea" id="RHEA:46608"/>
        <dbReference type="Rhea" id="RHEA-COMP:11060"/>
        <dbReference type="Rhea" id="RHEA-COMP:11605"/>
        <dbReference type="ChEBI" id="CHEBI:15378"/>
        <dbReference type="ChEBI" id="CHEBI:30013"/>
        <dbReference type="ChEBI" id="CHEBI:30616"/>
        <dbReference type="ChEBI" id="CHEBI:61977"/>
        <dbReference type="ChEBI" id="CHEBI:456216"/>
        <dbReference type="EC" id="2.7.11.21"/>
    </reaction>
</comment>
<evidence type="ECO:0000256" key="18">
    <source>
        <dbReference type="SAM" id="MobiDB-lite"/>
    </source>
</evidence>
<dbReference type="InterPro" id="IPR011009">
    <property type="entry name" value="Kinase-like_dom_sf"/>
</dbReference>
<evidence type="ECO:0000256" key="2">
    <source>
        <dbReference type="ARBA" id="ARBA00012424"/>
    </source>
</evidence>
<dbReference type="EC" id="2.7.11.21" evidence="2"/>
<evidence type="ECO:0000256" key="4">
    <source>
        <dbReference type="ARBA" id="ARBA00022490"/>
    </source>
</evidence>
<organism evidence="23">
    <name type="scientific">Timema genevievae</name>
    <name type="common">Walking stick</name>
    <dbReference type="NCBI Taxonomy" id="629358"/>
    <lineage>
        <taxon>Eukaryota</taxon>
        <taxon>Metazoa</taxon>
        <taxon>Ecdysozoa</taxon>
        <taxon>Arthropoda</taxon>
        <taxon>Hexapoda</taxon>
        <taxon>Insecta</taxon>
        <taxon>Pterygota</taxon>
        <taxon>Neoptera</taxon>
        <taxon>Polyneoptera</taxon>
        <taxon>Phasmatodea</taxon>
        <taxon>Timematodea</taxon>
        <taxon>Timematoidea</taxon>
        <taxon>Timematidae</taxon>
        <taxon>Timema</taxon>
    </lineage>
</organism>
<dbReference type="PROSITE" id="PS50078">
    <property type="entry name" value="POLO_BOX"/>
    <property type="match status" value="1"/>
</dbReference>
<dbReference type="InterPro" id="IPR017441">
    <property type="entry name" value="Protein_kinase_ATP_BS"/>
</dbReference>
<evidence type="ECO:0000256" key="7">
    <source>
        <dbReference type="ARBA" id="ARBA00022741"/>
    </source>
</evidence>
<keyword evidence="7 17" id="KW-0547">Nucleotide-binding</keyword>
<evidence type="ECO:0000256" key="9">
    <source>
        <dbReference type="ARBA" id="ARBA00022840"/>
    </source>
</evidence>
<keyword evidence="9 17" id="KW-0067">ATP-binding</keyword>
<feature type="region of interest" description="Disordered" evidence="18">
    <location>
        <begin position="1083"/>
        <end position="1102"/>
    </location>
</feature>
<dbReference type="InterPro" id="IPR033698">
    <property type="entry name" value="POLO_box_Plk4_2"/>
</dbReference>
<evidence type="ECO:0000259" key="20">
    <source>
        <dbReference type="PROSITE" id="PS50078"/>
    </source>
</evidence>
<reference evidence="23" key="1">
    <citation type="submission" date="2020-11" db="EMBL/GenBank/DDBJ databases">
        <authorList>
            <person name="Tran Van P."/>
        </authorList>
    </citation>
    <scope>NUCLEOTIDE SEQUENCE</scope>
</reference>
<comment type="catalytic activity">
    <reaction evidence="16">
        <text>L-seryl-[protein] + ATP = O-phospho-L-seryl-[protein] + ADP + H(+)</text>
        <dbReference type="Rhea" id="RHEA:17989"/>
        <dbReference type="Rhea" id="RHEA-COMP:9863"/>
        <dbReference type="Rhea" id="RHEA-COMP:11604"/>
        <dbReference type="ChEBI" id="CHEBI:15378"/>
        <dbReference type="ChEBI" id="CHEBI:29999"/>
        <dbReference type="ChEBI" id="CHEBI:30616"/>
        <dbReference type="ChEBI" id="CHEBI:83421"/>
        <dbReference type="ChEBI" id="CHEBI:456216"/>
        <dbReference type="EC" id="2.7.11.21"/>
    </reaction>
</comment>
<evidence type="ECO:0000259" key="19">
    <source>
        <dbReference type="PROSITE" id="PS50011"/>
    </source>
</evidence>
<evidence type="ECO:0000256" key="14">
    <source>
        <dbReference type="ARBA" id="ARBA00030924"/>
    </source>
</evidence>
<feature type="domain" description="Protein kinase" evidence="19">
    <location>
        <begin position="11"/>
        <end position="301"/>
    </location>
</feature>
<dbReference type="PROSITE" id="PS51984">
    <property type="entry name" value="CPB1"/>
    <property type="match status" value="1"/>
</dbReference>
<dbReference type="GO" id="GO:0005634">
    <property type="term" value="C:nucleus"/>
    <property type="evidence" value="ECO:0007669"/>
    <property type="project" value="TreeGrafter"/>
</dbReference>
<dbReference type="InterPro" id="IPR033699">
    <property type="entry name" value="POLO_box_Plk4_1"/>
</dbReference>
<dbReference type="PROSITE" id="PS50011">
    <property type="entry name" value="PROTEIN_KINASE_DOM"/>
    <property type="match status" value="1"/>
</dbReference>
<feature type="binding site" evidence="17">
    <location>
        <position position="40"/>
    </location>
    <ligand>
        <name>ATP</name>
        <dbReference type="ChEBI" id="CHEBI:30616"/>
    </ligand>
</feature>
<feature type="domain" description="Cryptic POLO box 2 (CPB2)" evidence="22">
    <location>
        <begin position="817"/>
        <end position="931"/>
    </location>
</feature>
<dbReference type="PROSITE" id="PS00109">
    <property type="entry name" value="PROTEIN_KINASE_TYR"/>
    <property type="match status" value="1"/>
</dbReference>
<dbReference type="FunFam" id="3.30.200.20:FF:000042">
    <property type="entry name" value="Aurora kinase A"/>
    <property type="match status" value="1"/>
</dbReference>
<feature type="domain" description="POLO box" evidence="20">
    <location>
        <begin position="968"/>
        <end position="1047"/>
    </location>
</feature>
<keyword evidence="6" id="KW-0808">Transferase</keyword>
<dbReference type="SUPFAM" id="SSF56112">
    <property type="entry name" value="Protein kinase-like (PK-like)"/>
    <property type="match status" value="1"/>
</dbReference>
<evidence type="ECO:0000256" key="10">
    <source>
        <dbReference type="ARBA" id="ARBA00022843"/>
    </source>
</evidence>
<dbReference type="CDD" id="cd13114">
    <property type="entry name" value="POLO_box_Plk4_1"/>
    <property type="match status" value="1"/>
</dbReference>
<dbReference type="Gene3D" id="3.30.1120.120">
    <property type="match status" value="1"/>
</dbReference>
<evidence type="ECO:0000256" key="16">
    <source>
        <dbReference type="ARBA" id="ARBA00048347"/>
    </source>
</evidence>
<feature type="compositionally biased region" description="Acidic residues" evidence="18">
    <location>
        <begin position="1085"/>
        <end position="1094"/>
    </location>
</feature>
<dbReference type="PROSITE" id="PS00107">
    <property type="entry name" value="PROTEIN_KINASE_ATP"/>
    <property type="match status" value="1"/>
</dbReference>
<evidence type="ECO:0000256" key="1">
    <source>
        <dbReference type="ARBA" id="ARBA00004114"/>
    </source>
</evidence>
<dbReference type="Pfam" id="PF18190">
    <property type="entry name" value="Plk4_PB1"/>
    <property type="match status" value="1"/>
</dbReference>
<dbReference type="EMBL" id="OE839611">
    <property type="protein sequence ID" value="CAD7587897.1"/>
    <property type="molecule type" value="Genomic_DNA"/>
</dbReference>
<dbReference type="PANTHER" id="PTHR24345">
    <property type="entry name" value="SERINE/THREONINE-PROTEIN KINASE PLK"/>
    <property type="match status" value="1"/>
</dbReference>
<evidence type="ECO:0000256" key="5">
    <source>
        <dbReference type="ARBA" id="ARBA00022527"/>
    </source>
</evidence>
<evidence type="ECO:0000256" key="15">
    <source>
        <dbReference type="ARBA" id="ARBA00047802"/>
    </source>
</evidence>
<evidence type="ECO:0000256" key="3">
    <source>
        <dbReference type="ARBA" id="ARBA00020245"/>
    </source>
</evidence>
<accession>A0A7R9PII4</accession>
<keyword evidence="4" id="KW-0963">Cytoplasm</keyword>
<evidence type="ECO:0000259" key="21">
    <source>
        <dbReference type="PROSITE" id="PS51984"/>
    </source>
</evidence>
<dbReference type="InterPro" id="IPR000719">
    <property type="entry name" value="Prot_kinase_dom"/>
</dbReference>
<keyword evidence="10" id="KW-0832">Ubl conjugation</keyword>
<evidence type="ECO:0000256" key="17">
    <source>
        <dbReference type="PROSITE-ProRule" id="PRU10141"/>
    </source>
</evidence>
<evidence type="ECO:0000256" key="11">
    <source>
        <dbReference type="ARBA" id="ARBA00023212"/>
    </source>
</evidence>
<gene>
    <name evidence="23" type="ORF">TGEB3V08_LOCUS2045</name>
</gene>
<comment type="subcellular location">
    <subcellularLocation>
        <location evidence="1">Cytoplasm</location>
        <location evidence="1">Cytoskeleton</location>
        <location evidence="1">Microtubule organizing center</location>
        <location evidence="1">Centrosome</location>
        <location evidence="1">Centriole</location>
    </subcellularLocation>
</comment>
<name>A0A7R9PII4_TIMGE</name>
<evidence type="ECO:0000256" key="13">
    <source>
        <dbReference type="ARBA" id="ARBA00030429"/>
    </source>
</evidence>
<dbReference type="Pfam" id="PF00069">
    <property type="entry name" value="Pkinase"/>
    <property type="match status" value="1"/>
</dbReference>
<evidence type="ECO:0000256" key="12">
    <source>
        <dbReference type="ARBA" id="ARBA00030332"/>
    </source>
</evidence>
<keyword evidence="5" id="KW-0723">Serine/threonine-protein kinase</keyword>
<dbReference type="InterPro" id="IPR047108">
    <property type="entry name" value="Plk4-like_POLO_box_2_sf"/>
</dbReference>
<dbReference type="InterPro" id="IPR008266">
    <property type="entry name" value="Tyr_kinase_AS"/>
</dbReference>
<evidence type="ECO:0000259" key="22">
    <source>
        <dbReference type="PROSITE" id="PS51985"/>
    </source>
</evidence>
<protein>
    <recommendedName>
        <fullName evidence="3">Serine/threonine-protein kinase PLK4</fullName>
        <ecNumber evidence="2">2.7.11.21</ecNumber>
    </recommendedName>
    <alternativeName>
        <fullName evidence="12">Polo-like kinase 4</fullName>
    </alternativeName>
    <alternativeName>
        <fullName evidence="13 14">Serine/threonine-protein kinase SAK</fullName>
    </alternativeName>
</protein>
<dbReference type="Gene3D" id="3.30.1120.130">
    <property type="match status" value="1"/>
</dbReference>
<dbReference type="GO" id="GO:0004674">
    <property type="term" value="F:protein serine/threonine kinase activity"/>
    <property type="evidence" value="ECO:0007669"/>
    <property type="project" value="UniProtKB-KW"/>
</dbReference>
<sequence length="1426" mass="159119">MSSFGEQIEEYEVLNLLGKGGFASVYRAKCLTSQIEVAIKMVGLVKMIDKKRMGAADMVERVRQEVAIHSRLKHPAVLELYTFFEDTNYVYLVLELCHNGELQRYLKNNAKTLSENEVHPTEIQTSISPSSAVELNTTSALANYTTEAASHILKQVVEGLIYLHSHNILHRDMSLANLLLTNNMQVKIADFGLATQLSRPDEKHLTMCGTPNYISPEVATRSSHGLETDVWSLGCMLYTMLVGRPPFDTDAVKSTLTRVVMANYEVPPHLSIEAKDLIESLLKKNPKDRIPLRRILDHPFMKREHHNDAGIIIRSELKDLCSDATVDSGMGTMSTNTQSSRTRDTYNPLAKSRARSEERFYNHQSNPNAKFSVKSAEGNCLPTRTQQPFGDTGAALPTCPSKLASSRRTSASLSSLHEGFKVSTSKSVLSDCPKEHSACSGGCASQRGKNNLSNRKISYTNSSNGCCSSSNQSSHSSNNGQVAFMHIHNKKSQSDCLGKSDGNNYHTSDNTLHSTYETKPRQCSSCSIGKIVSCDDGSVSNTVQHLKTSHHSHTTNDCPSPTCLLHRKNLSGFKNIIERPLSNHHHLQCCNASSECVCRQEKSLGSSETKSSLICKSYETRSLEEKGCNDIGDHDDLFEERGKQTCNTILRNVLHQCIRESTCECQKNKNTTERTNCLVESEEFHPYKKTPENTLKTSNGEVYKASPTAQPLNSARLQPTRHRTKNAVLSILESGEVVIEFLKKRGDKVADVCRISGDGLRVILYHAGSDGVPLKQCPPELPPNGADAIHSFESLPQKYWKKYLYASRFVELVKAKTPKVTYYSEKAKCLLMENTPDPDFEVTFYNGGKVTKTGEGVKIIDPGGDLVMKPGENVEEESLCPATRLLYQHYQQCYAHCCRLEAVLSELSEGSPGPTCFPVIVGRRPVTPLQPTWSSNKENITPPQAPTLQSFDVSLASSVQPRARLHKPSRGYIMDIPHVGVATQMLTGEVEVQYLDGSKLTVHSEGGLIKYVDSCGRRMQYSPTDCVPEIVKNKLKEIPTVIRNLITHQQYQARLKSLSILTELSEVNALPVGLNLRIGAQRPEDGEDECDNDQETQHEEPSNLQNICNTKELGRKKHYCKPVGYYHPETVDTQDSLDFRHVILKTPIRFNTITIKETYAKYDSAMLVRRYLELYEPSPKVAVLPSFVGDWNREYWVWKERLRFVTTGYSLFGLMFQLVNLRPRCSHCLEQLQTNMCLITCHTELASLLISRKVCDEVEARPCANTVGEAGFPLSHSQQASLAFLCYLVNTLHVGQEVVVCSIHKYLCEEGEQPKKFTNGAVVDLDKDSSTDLSTAGSPLYRKSDALDHSTIEAGQSRYRSFLGSRLRRVANGFETLRAPTRAMSSVLENPSSMRRGLLERVVIPTTKDRLRRDALRRGASSSDES</sequence>
<dbReference type="PANTHER" id="PTHR24345:SF91">
    <property type="entry name" value="SERINE_THREONINE-PROTEIN KINASE PLK4"/>
    <property type="match status" value="1"/>
</dbReference>
<dbReference type="SUPFAM" id="SSF82615">
    <property type="entry name" value="Polo-box domain"/>
    <property type="match status" value="1"/>
</dbReference>
<dbReference type="CDD" id="cd13115">
    <property type="entry name" value="POLO_box_Plk4_2"/>
    <property type="match status" value="1"/>
</dbReference>